<sequence>MRGRNRKWAAVTLAMTLVFASPTLAGADSAQTSVLTQDQAMKKVQQILSISDDYKLESVQSDDHFGMPGVNNSVWIFTWAKNNFADHASIHAIVNAKTGDIVSLNMWGDSSNGETKVTRDDARAKAKAWIQKLEPDKAALVQEISTDQEAVNMPYVKGMSGYSFRFVRTVNGIPFPMDGFTITIDGQGNLVNYNFTWSLSDDQFPKAESVIDKEKAATLYSAQLPLQLQYESVIQPGTSAPEMHLIYTSQVNQLPFFGAGGFPIMDAHTGKMITQSGEELQPSQPTVPLADKAEPAPANGNVDQETALKLAKGYASMIDSSYTLQNASFTTWQNNQIKVWRFSWMKGGDPKNGTIEIAVDANTGELRDLFTPGSPIDEKQTPKLSREEAREKAIAFVKQAAPTQLHSFALLNQEPAFTDIKGMNGYNFHFGHLVNGILSDDQTIDLTVDGQTGKVVQYHSMNRLPENQSVPYPDPKQAMSVEAAKAKILEKFPLQLQYVRLMEKNSESGNGPKWGNVLLVYAPAAADPASRLDAISGEWLTPWGQPADNRKVSDIKGHWAEKELQEMVNRGVFKLDGDKVHPDAVVTRGEAVRAFVLGLSFPRYAVAKSSYQDVLPTDPNYEFIESAVMMGWLPKNLQEFHPNEPILREELADLATHALGYGELSAKKEIFVKPFEDLTPQDDPYLGSIAIVKALGLMSGDGVHFHPVEKVTRAQIAYVVSQMQQHLKNSHPPYYAGLK</sequence>
<feature type="chain" id="PRO_5043472749" description="SLH domain-containing protein" evidence="1">
    <location>
        <begin position="26"/>
        <end position="739"/>
    </location>
</feature>
<proteinExistence type="predicted"/>
<dbReference type="PROSITE" id="PS51272">
    <property type="entry name" value="SLH"/>
    <property type="match status" value="2"/>
</dbReference>
<protein>
    <recommendedName>
        <fullName evidence="2">SLH domain-containing protein</fullName>
    </recommendedName>
</protein>
<evidence type="ECO:0000256" key="1">
    <source>
        <dbReference type="SAM" id="SignalP"/>
    </source>
</evidence>
<gene>
    <name evidence="3" type="ORF">DNHGIG_11460</name>
</gene>
<dbReference type="AlphaFoldDB" id="A0AAV4LDV1"/>
<dbReference type="EMBL" id="BOQE01000001">
    <property type="protein sequence ID" value="GIM45597.1"/>
    <property type="molecule type" value="Genomic_DNA"/>
</dbReference>
<dbReference type="Pfam" id="PF16244">
    <property type="entry name" value="DUF4901"/>
    <property type="match status" value="2"/>
</dbReference>
<evidence type="ECO:0000313" key="4">
    <source>
        <dbReference type="Proteomes" id="UP001057291"/>
    </source>
</evidence>
<feature type="signal peptide" evidence="1">
    <location>
        <begin position="1"/>
        <end position="25"/>
    </location>
</feature>
<reference evidence="3" key="1">
    <citation type="journal article" date="2023" name="Int. J. Syst. Evol. Microbiol.">
        <title>Collibacillus ludicampi gen. nov., sp. nov., a new soil bacterium of the family Alicyclobacillaceae.</title>
        <authorList>
            <person name="Jojima T."/>
            <person name="Ioku Y."/>
            <person name="Fukuta Y."/>
            <person name="Shirasaka N."/>
            <person name="Matsumura Y."/>
            <person name="Mori M."/>
        </authorList>
    </citation>
    <scope>NUCLEOTIDE SEQUENCE</scope>
    <source>
        <strain evidence="3">TP075</strain>
    </source>
</reference>
<keyword evidence="4" id="KW-1185">Reference proteome</keyword>
<evidence type="ECO:0000313" key="3">
    <source>
        <dbReference type="EMBL" id="GIM45597.1"/>
    </source>
</evidence>
<dbReference type="InterPro" id="IPR032599">
    <property type="entry name" value="YcdB/YcdC_rep_domain"/>
</dbReference>
<name>A0AAV4LDV1_9BACL</name>
<feature type="domain" description="SLH" evidence="2">
    <location>
        <begin position="547"/>
        <end position="609"/>
    </location>
</feature>
<accession>A0AAV4LDV1</accession>
<organism evidence="3 4">
    <name type="scientific">Collibacillus ludicampi</name>
    <dbReference type="NCBI Taxonomy" id="2771369"/>
    <lineage>
        <taxon>Bacteria</taxon>
        <taxon>Bacillati</taxon>
        <taxon>Bacillota</taxon>
        <taxon>Bacilli</taxon>
        <taxon>Bacillales</taxon>
        <taxon>Alicyclobacillaceae</taxon>
        <taxon>Collibacillus</taxon>
    </lineage>
</organism>
<feature type="domain" description="SLH" evidence="2">
    <location>
        <begin position="672"/>
        <end position="734"/>
    </location>
</feature>
<keyword evidence="1" id="KW-0732">Signal</keyword>
<dbReference type="RefSeq" id="WP_282198784.1">
    <property type="nucleotide sequence ID" value="NZ_BOQE01000001.1"/>
</dbReference>
<dbReference type="Pfam" id="PF00395">
    <property type="entry name" value="SLH"/>
    <property type="match status" value="2"/>
</dbReference>
<comment type="caution">
    <text evidence="3">The sequence shown here is derived from an EMBL/GenBank/DDBJ whole genome shotgun (WGS) entry which is preliminary data.</text>
</comment>
<dbReference type="Proteomes" id="UP001057291">
    <property type="component" value="Unassembled WGS sequence"/>
</dbReference>
<evidence type="ECO:0000259" key="2">
    <source>
        <dbReference type="PROSITE" id="PS51272"/>
    </source>
</evidence>
<dbReference type="InterPro" id="IPR001119">
    <property type="entry name" value="SLH_dom"/>
</dbReference>